<reference evidence="3" key="1">
    <citation type="journal article" date="2019" name="Int. J. Syst. Evol. Microbiol.">
        <title>The Global Catalogue of Microorganisms (GCM) 10K type strain sequencing project: providing services to taxonomists for standard genome sequencing and annotation.</title>
        <authorList>
            <consortium name="The Broad Institute Genomics Platform"/>
            <consortium name="The Broad Institute Genome Sequencing Center for Infectious Disease"/>
            <person name="Wu L."/>
            <person name="Ma J."/>
        </authorList>
    </citation>
    <scope>NUCLEOTIDE SEQUENCE [LARGE SCALE GENOMIC DNA]</scope>
    <source>
        <strain evidence="3">CGMCC 1.15422</strain>
    </source>
</reference>
<dbReference type="Proteomes" id="UP000605733">
    <property type="component" value="Unassembled WGS sequence"/>
</dbReference>
<evidence type="ECO:0000259" key="1">
    <source>
        <dbReference type="PROSITE" id="PS50042"/>
    </source>
</evidence>
<dbReference type="RefSeq" id="WP_011707969.1">
    <property type="nucleotide sequence ID" value="NZ_BMIX01000002.1"/>
</dbReference>
<sequence>MFQKITAHIQRDIQLNSSELEEFHSLLVEKKVSAKEFLIEPGKEVLYEYYVVKGCLKAYYLDKKGNKHILQFAVEDWWISDFEAFFKDEPASLHIEAIEDSYLLGIKKEILEPLYERIPKFERFFRIKTTNAFVALRSRILSSLQLDARERYLDFCATYPSIEKRVPNYHIANYLGITPESLSRIRKSL</sequence>
<keyword evidence="3" id="KW-1185">Reference proteome</keyword>
<dbReference type="Pfam" id="PF00027">
    <property type="entry name" value="cNMP_binding"/>
    <property type="match status" value="1"/>
</dbReference>
<comment type="caution">
    <text evidence="2">The sequence shown here is derived from an EMBL/GenBank/DDBJ whole genome shotgun (WGS) entry which is preliminary data.</text>
</comment>
<dbReference type="InterPro" id="IPR018490">
    <property type="entry name" value="cNMP-bd_dom_sf"/>
</dbReference>
<name>A0ABQ1WEG8_9FLAO</name>
<dbReference type="PROSITE" id="PS50042">
    <property type="entry name" value="CNMP_BINDING_3"/>
    <property type="match status" value="1"/>
</dbReference>
<dbReference type="SUPFAM" id="SSF51206">
    <property type="entry name" value="cAMP-binding domain-like"/>
    <property type="match status" value="1"/>
</dbReference>
<gene>
    <name evidence="2" type="ORF">GCM10011532_08620</name>
</gene>
<proteinExistence type="predicted"/>
<feature type="domain" description="Cyclic nucleotide-binding" evidence="1">
    <location>
        <begin position="15"/>
        <end position="114"/>
    </location>
</feature>
<dbReference type="InterPro" id="IPR014710">
    <property type="entry name" value="RmlC-like_jellyroll"/>
</dbReference>
<evidence type="ECO:0000313" key="2">
    <source>
        <dbReference type="EMBL" id="GGG27501.1"/>
    </source>
</evidence>
<dbReference type="EMBL" id="BMIX01000002">
    <property type="protein sequence ID" value="GGG27501.1"/>
    <property type="molecule type" value="Genomic_DNA"/>
</dbReference>
<dbReference type="CDD" id="cd00038">
    <property type="entry name" value="CAP_ED"/>
    <property type="match status" value="1"/>
</dbReference>
<organism evidence="2 3">
    <name type="scientific">Christiangramia forsetii</name>
    <dbReference type="NCBI Taxonomy" id="411153"/>
    <lineage>
        <taxon>Bacteria</taxon>
        <taxon>Pseudomonadati</taxon>
        <taxon>Bacteroidota</taxon>
        <taxon>Flavobacteriia</taxon>
        <taxon>Flavobacteriales</taxon>
        <taxon>Flavobacteriaceae</taxon>
        <taxon>Christiangramia</taxon>
    </lineage>
</organism>
<protein>
    <submittedName>
        <fullName evidence="2">Cyclic nucleotide-binding protein</fullName>
    </submittedName>
</protein>
<dbReference type="Gene3D" id="2.60.120.10">
    <property type="entry name" value="Jelly Rolls"/>
    <property type="match status" value="1"/>
</dbReference>
<dbReference type="InterPro" id="IPR000595">
    <property type="entry name" value="cNMP-bd_dom"/>
</dbReference>
<evidence type="ECO:0000313" key="3">
    <source>
        <dbReference type="Proteomes" id="UP000605733"/>
    </source>
</evidence>
<accession>A0ABQ1WEG8</accession>